<dbReference type="OMA" id="IFMESAT"/>
<accession>D8PU20</accession>
<dbReference type="GeneID" id="9587086"/>
<dbReference type="PANTHER" id="PTHR46579:SF1">
    <property type="entry name" value="F5_8 TYPE C DOMAIN-CONTAINING PROTEIN"/>
    <property type="match status" value="1"/>
</dbReference>
<keyword evidence="1" id="KW-1133">Transmembrane helix</keyword>
<proteinExistence type="predicted"/>
<dbReference type="HOGENOM" id="CLU_007337_0_2_1"/>
<evidence type="ECO:0000256" key="1">
    <source>
        <dbReference type="SAM" id="Phobius"/>
    </source>
</evidence>
<gene>
    <name evidence="2" type="ORF">SCHCODRAFT_50522</name>
</gene>
<evidence type="ECO:0000313" key="2">
    <source>
        <dbReference type="EMBL" id="EFJ00685.1"/>
    </source>
</evidence>
<dbReference type="EMBL" id="GL377303">
    <property type="protein sequence ID" value="EFJ00685.1"/>
    <property type="molecule type" value="Genomic_DNA"/>
</dbReference>
<dbReference type="KEGG" id="scm:SCHCO_02711222"/>
<keyword evidence="3" id="KW-1185">Reference proteome</keyword>
<organism evidence="3">
    <name type="scientific">Schizophyllum commune (strain H4-8 / FGSC 9210)</name>
    <name type="common">Split gill fungus</name>
    <dbReference type="NCBI Taxonomy" id="578458"/>
    <lineage>
        <taxon>Eukaryota</taxon>
        <taxon>Fungi</taxon>
        <taxon>Dikarya</taxon>
        <taxon>Basidiomycota</taxon>
        <taxon>Agaricomycotina</taxon>
        <taxon>Agaricomycetes</taxon>
        <taxon>Agaricomycetidae</taxon>
        <taxon>Agaricales</taxon>
        <taxon>Schizophyllaceae</taxon>
        <taxon>Schizophyllum</taxon>
    </lineage>
</organism>
<evidence type="ECO:0000313" key="3">
    <source>
        <dbReference type="Proteomes" id="UP000007431"/>
    </source>
</evidence>
<reference evidence="2 3" key="1">
    <citation type="journal article" date="2010" name="Nat. Biotechnol.">
        <title>Genome sequence of the model mushroom Schizophyllum commune.</title>
        <authorList>
            <person name="Ohm R.A."/>
            <person name="de Jong J.F."/>
            <person name="Lugones L.G."/>
            <person name="Aerts A."/>
            <person name="Kothe E."/>
            <person name="Stajich J.E."/>
            <person name="de Vries R.P."/>
            <person name="Record E."/>
            <person name="Levasseur A."/>
            <person name="Baker S.E."/>
            <person name="Bartholomew K.A."/>
            <person name="Coutinho P.M."/>
            <person name="Erdmann S."/>
            <person name="Fowler T.J."/>
            <person name="Gathman A.C."/>
            <person name="Lombard V."/>
            <person name="Henrissat B."/>
            <person name="Knabe N."/>
            <person name="Kuees U."/>
            <person name="Lilly W.W."/>
            <person name="Lindquist E."/>
            <person name="Lucas S."/>
            <person name="Magnuson J.K."/>
            <person name="Piumi F."/>
            <person name="Raudaskoski M."/>
            <person name="Salamov A."/>
            <person name="Schmutz J."/>
            <person name="Schwarze F.W.M.R."/>
            <person name="vanKuyk P.A."/>
            <person name="Horton J.S."/>
            <person name="Grigoriev I.V."/>
            <person name="Woesten H.A.B."/>
        </authorList>
    </citation>
    <scope>NUCLEOTIDE SEQUENCE [LARGE SCALE GENOMIC DNA]</scope>
    <source>
        <strain evidence="3">H4-8 / FGSC 9210</strain>
    </source>
</reference>
<dbReference type="PANTHER" id="PTHR46579">
    <property type="entry name" value="F5/8 TYPE C DOMAIN-CONTAINING PROTEIN-RELATED"/>
    <property type="match status" value="1"/>
</dbReference>
<keyword evidence="1" id="KW-0812">Transmembrane</keyword>
<dbReference type="AlphaFoldDB" id="D8PU20"/>
<sequence length="906" mass="102393">MGPPPDVHEDPATDPPNFQPVIDDIKIAKKYIDALKDARLDSDLEPLSDELLEQIRNPDQEILSLDNPDNRLSIDIYLAVGNASVDSYNTIRDAILRRYPSSGVLSYYKVQKLVTQLSGVTPVWHDMCIDSCMAYTGPLAELESCMFCGKSRWREPAKDARGGDGGEEPPPTKRVPQQQFMTLLISPQLQALWRTKEGAQAMQYRKACTEQVLRELDDNGGRKISPYTDFFHGRDYIDAVRREDIQDGDTVLMMSVDGAQLYRNKASDCWIQIWVIMDLAPEERYKKHRVAPGTFIPGPNKPKLLDSFLFPGLYHLRAVMAEGLAIWDANSGQVFTSHPYLALVSADGPGMACLNGFVGHNGKCHCRLYCPLKGRHKQNGKTYYPARQKPDNYDVHGCDHPDVDLMELLRSLNTEETQKRYKENLERVEASPNASQYAKRRLETGLCKPTIFSAFPSDRILGVPGCFCGDVMHLPCLNIPDLMIPLWRGTFECDKSDNRDEWEWRVLPPQAFSKHGKHVDSAKKYLPGSYGRAPRNPAEKISSGYKAWEFLIWFYYLGPALFHLVLPFVYWVHYCKLVRAIRLLLQEEITPDEVQEANTLLVQFSDDFENLYVQRRADRLHFVRPSVHAPSHLPGETVRIGPGIISSQWTMERTIGNLGEEIRQHSDPYANLAERGLRRCQLNALKAMLPDLEPSSDPLPKSACDVGRGYALLAATDNCERPVTAAEAMALKNYLESKGESVPTSWHPRVVRWARAALPNGQIARSRWKEEEKSEDDLRRARCVKLEVNGKTEFAEIHYFFLLDHGHIEKRALALASFFGPPDQQLYQDSSKTFYSCEDRADMDVRVVELDSVKAVIGMVLDERKTVVGALHKRWYLVEKPGLKVFSMIGLADSLSSSAGTESAAG</sequence>
<keyword evidence="1" id="KW-0472">Membrane</keyword>
<dbReference type="Proteomes" id="UP000007431">
    <property type="component" value="Unassembled WGS sequence"/>
</dbReference>
<dbReference type="OrthoDB" id="2669721at2759"/>
<dbReference type="VEuPathDB" id="FungiDB:SCHCODRAFT_02711222"/>
<dbReference type="eggNOG" id="ENOG502SH1N">
    <property type="taxonomic scope" value="Eukaryota"/>
</dbReference>
<protein>
    <submittedName>
        <fullName evidence="2">Uncharacterized protein</fullName>
    </submittedName>
</protein>
<dbReference type="InParanoid" id="D8PU20"/>
<feature type="transmembrane region" description="Helical" evidence="1">
    <location>
        <begin position="550"/>
        <end position="572"/>
    </location>
</feature>
<name>D8PU20_SCHCM</name>